<keyword evidence="3" id="KW-1185">Reference proteome</keyword>
<protein>
    <submittedName>
        <fullName evidence="2">Uncharacterized protein</fullName>
    </submittedName>
</protein>
<accession>A0A6B8KGM3</accession>
<feature type="signal peptide" evidence="1">
    <location>
        <begin position="1"/>
        <end position="23"/>
    </location>
</feature>
<dbReference type="OrthoDB" id="7987917at2"/>
<dbReference type="AlphaFoldDB" id="A0A6B8KGM3"/>
<evidence type="ECO:0000313" key="3">
    <source>
        <dbReference type="Proteomes" id="UP000309061"/>
    </source>
</evidence>
<sequence>MRRFVLAVALMLGPGLYAHPAEAEDFAAQLSAWRARVERSRQEYESFAAEARSRLIKPRRPAVVQGGAPVRDFLSDETLRSGDVIVTDGGLVVFTGEPRLGHDPKDFTRLRQWRGDLRYGVRLKEIERANAGAPR</sequence>
<dbReference type="EMBL" id="CP046052">
    <property type="protein sequence ID" value="QGM45580.1"/>
    <property type="molecule type" value="Genomic_DNA"/>
</dbReference>
<dbReference type="RefSeq" id="WP_136495854.1">
    <property type="nucleotide sequence ID" value="NZ_CP046052.1"/>
</dbReference>
<gene>
    <name evidence="2" type="ORF">H2LOC_007650</name>
</gene>
<dbReference type="Proteomes" id="UP000309061">
    <property type="component" value="Chromosome"/>
</dbReference>
<reference evidence="2 3" key="1">
    <citation type="submission" date="2019-11" db="EMBL/GenBank/DDBJ databases">
        <title>The genome sequence of Methylocystis heyeri.</title>
        <authorList>
            <person name="Oshkin I.Y."/>
            <person name="Miroshnikov K."/>
            <person name="Dedysh S.N."/>
        </authorList>
    </citation>
    <scope>NUCLEOTIDE SEQUENCE [LARGE SCALE GENOMIC DNA]</scope>
    <source>
        <strain evidence="2 3">H2</strain>
    </source>
</reference>
<proteinExistence type="predicted"/>
<feature type="chain" id="PRO_5025651737" evidence="1">
    <location>
        <begin position="24"/>
        <end position="135"/>
    </location>
</feature>
<evidence type="ECO:0000256" key="1">
    <source>
        <dbReference type="SAM" id="SignalP"/>
    </source>
</evidence>
<name>A0A6B8KGM3_9HYPH</name>
<evidence type="ECO:0000313" key="2">
    <source>
        <dbReference type="EMBL" id="QGM45580.1"/>
    </source>
</evidence>
<keyword evidence="1" id="KW-0732">Signal</keyword>
<dbReference type="KEGG" id="mhey:H2LOC_007650"/>
<organism evidence="2 3">
    <name type="scientific">Methylocystis heyeri</name>
    <dbReference type="NCBI Taxonomy" id="391905"/>
    <lineage>
        <taxon>Bacteria</taxon>
        <taxon>Pseudomonadati</taxon>
        <taxon>Pseudomonadota</taxon>
        <taxon>Alphaproteobacteria</taxon>
        <taxon>Hyphomicrobiales</taxon>
        <taxon>Methylocystaceae</taxon>
        <taxon>Methylocystis</taxon>
    </lineage>
</organism>